<organism evidence="1">
    <name type="scientific">marine sediment metagenome</name>
    <dbReference type="NCBI Taxonomy" id="412755"/>
    <lineage>
        <taxon>unclassified sequences</taxon>
        <taxon>metagenomes</taxon>
        <taxon>ecological metagenomes</taxon>
    </lineage>
</organism>
<reference evidence="1" key="1">
    <citation type="journal article" date="2014" name="Front. Microbiol.">
        <title>High frequency of phylogenetically diverse reductive dehalogenase-homologous genes in deep subseafloor sedimentary metagenomes.</title>
        <authorList>
            <person name="Kawai M."/>
            <person name="Futagami T."/>
            <person name="Toyoda A."/>
            <person name="Takaki Y."/>
            <person name="Nishi S."/>
            <person name="Hori S."/>
            <person name="Arai W."/>
            <person name="Tsubouchi T."/>
            <person name="Morono Y."/>
            <person name="Uchiyama I."/>
            <person name="Ito T."/>
            <person name="Fujiyama A."/>
            <person name="Inagaki F."/>
            <person name="Takami H."/>
        </authorList>
    </citation>
    <scope>NUCLEOTIDE SEQUENCE</scope>
    <source>
        <strain evidence="1">Expedition CK06-06</strain>
    </source>
</reference>
<dbReference type="EMBL" id="BARS01007909">
    <property type="protein sequence ID" value="GAF71057.1"/>
    <property type="molecule type" value="Genomic_DNA"/>
</dbReference>
<proteinExistence type="predicted"/>
<protein>
    <recommendedName>
        <fullName evidence="2">KOW domain-containing protein</fullName>
    </recommendedName>
</protein>
<evidence type="ECO:0008006" key="2">
    <source>
        <dbReference type="Google" id="ProtNLM"/>
    </source>
</evidence>
<evidence type="ECO:0000313" key="1">
    <source>
        <dbReference type="EMBL" id="GAF71057.1"/>
    </source>
</evidence>
<comment type="caution">
    <text evidence="1">The sequence shown here is derived from an EMBL/GenBank/DDBJ whole genome shotgun (WGS) entry which is preliminary data.</text>
</comment>
<dbReference type="AlphaFoldDB" id="X0S566"/>
<gene>
    <name evidence="1" type="ORF">S01H1_15152</name>
</gene>
<sequence>MKFKVGDRVRVRPDSKQMPKYAGKVGTVKTVTHGVTTRYPYAIRFDCISAKVFHANELVKEE</sequence>
<accession>X0S566</accession>
<name>X0S566_9ZZZZ</name>